<name>A0ABW1BVW5_9ACTN</name>
<proteinExistence type="predicted"/>
<organism evidence="1 2">
    <name type="scientific">Nonomuraea harbinensis</name>
    <dbReference type="NCBI Taxonomy" id="1286938"/>
    <lineage>
        <taxon>Bacteria</taxon>
        <taxon>Bacillati</taxon>
        <taxon>Actinomycetota</taxon>
        <taxon>Actinomycetes</taxon>
        <taxon>Streptosporangiales</taxon>
        <taxon>Streptosporangiaceae</taxon>
        <taxon>Nonomuraea</taxon>
    </lineage>
</organism>
<evidence type="ECO:0008006" key="3">
    <source>
        <dbReference type="Google" id="ProtNLM"/>
    </source>
</evidence>
<dbReference type="Proteomes" id="UP001596096">
    <property type="component" value="Unassembled WGS sequence"/>
</dbReference>
<protein>
    <recommendedName>
        <fullName evidence="3">SnoaL-like domain-containing protein</fullName>
    </recommendedName>
</protein>
<keyword evidence="2" id="KW-1185">Reference proteome</keyword>
<gene>
    <name evidence="1" type="ORF">ACFPUY_17675</name>
</gene>
<accession>A0ABW1BVW5</accession>
<reference evidence="2" key="1">
    <citation type="journal article" date="2019" name="Int. J. Syst. Evol. Microbiol.">
        <title>The Global Catalogue of Microorganisms (GCM) 10K type strain sequencing project: providing services to taxonomists for standard genome sequencing and annotation.</title>
        <authorList>
            <consortium name="The Broad Institute Genomics Platform"/>
            <consortium name="The Broad Institute Genome Sequencing Center for Infectious Disease"/>
            <person name="Wu L."/>
            <person name="Ma J."/>
        </authorList>
    </citation>
    <scope>NUCLEOTIDE SEQUENCE [LARGE SCALE GENOMIC DNA]</scope>
    <source>
        <strain evidence="2">CGMCC 4.7106</strain>
    </source>
</reference>
<comment type="caution">
    <text evidence="1">The sequence shown here is derived from an EMBL/GenBank/DDBJ whole genome shotgun (WGS) entry which is preliminary data.</text>
</comment>
<sequence length="57" mass="6270">MLGQPECAPVRRLVGCAEANADWLRVYRLRAYASELKTAEGGWSLMHCAMADFVSPA</sequence>
<evidence type="ECO:0000313" key="1">
    <source>
        <dbReference type="EMBL" id="MFC5816929.1"/>
    </source>
</evidence>
<dbReference type="RefSeq" id="WP_219544264.1">
    <property type="nucleotide sequence ID" value="NZ_JAHKRN010000007.1"/>
</dbReference>
<dbReference type="EMBL" id="JBHSNW010000007">
    <property type="protein sequence ID" value="MFC5816929.1"/>
    <property type="molecule type" value="Genomic_DNA"/>
</dbReference>
<evidence type="ECO:0000313" key="2">
    <source>
        <dbReference type="Proteomes" id="UP001596096"/>
    </source>
</evidence>